<dbReference type="InterPro" id="IPR036425">
    <property type="entry name" value="MoaB/Mog-like_dom_sf"/>
</dbReference>
<dbReference type="InterPro" id="IPR008135">
    <property type="entry name" value="Competence-induced_CinA"/>
</dbReference>
<dbReference type="NCBIfam" id="TIGR00199">
    <property type="entry name" value="PncC_domain"/>
    <property type="match status" value="1"/>
</dbReference>
<dbReference type="RefSeq" id="WP_189512718.1">
    <property type="nucleotide sequence ID" value="NZ_BMXG01000005.1"/>
</dbReference>
<evidence type="ECO:0000313" key="4">
    <source>
        <dbReference type="Proteomes" id="UP000642829"/>
    </source>
</evidence>
<comment type="similarity">
    <text evidence="1">Belongs to the CinA family.</text>
</comment>
<accession>A0A8J3DAW2</accession>
<dbReference type="Gene3D" id="3.40.980.10">
    <property type="entry name" value="MoaB/Mog-like domain"/>
    <property type="match status" value="1"/>
</dbReference>
<protein>
    <recommendedName>
        <fullName evidence="1">CinA-like protein</fullName>
    </recommendedName>
</protein>
<dbReference type="SUPFAM" id="SSF142433">
    <property type="entry name" value="CinA-like"/>
    <property type="match status" value="1"/>
</dbReference>
<proteinExistence type="inferred from homology"/>
<evidence type="ECO:0000313" key="3">
    <source>
        <dbReference type="EMBL" id="GHB96816.1"/>
    </source>
</evidence>
<dbReference type="InterPro" id="IPR001453">
    <property type="entry name" value="MoaB/Mog_dom"/>
</dbReference>
<dbReference type="Pfam" id="PF00994">
    <property type="entry name" value="MoCF_biosynth"/>
    <property type="match status" value="1"/>
</dbReference>
<keyword evidence="4" id="KW-1185">Reference proteome</keyword>
<gene>
    <name evidence="3" type="ORF">GCM10007047_10960</name>
</gene>
<reference evidence="3" key="1">
    <citation type="journal article" date="2014" name="Int. J. Syst. Evol. Microbiol.">
        <title>Complete genome sequence of Corynebacterium casei LMG S-19264T (=DSM 44701T), isolated from a smear-ripened cheese.</title>
        <authorList>
            <consortium name="US DOE Joint Genome Institute (JGI-PGF)"/>
            <person name="Walter F."/>
            <person name="Albersmeier A."/>
            <person name="Kalinowski J."/>
            <person name="Ruckert C."/>
        </authorList>
    </citation>
    <scope>NUCLEOTIDE SEQUENCE</scope>
    <source>
        <strain evidence="3">KCTC 12870</strain>
    </source>
</reference>
<name>A0A8J3DAW2_9BACT</name>
<dbReference type="PIRSF" id="PIRSF006728">
    <property type="entry name" value="CinA"/>
    <property type="match status" value="1"/>
</dbReference>
<organism evidence="3 4">
    <name type="scientific">Cerasicoccus arenae</name>
    <dbReference type="NCBI Taxonomy" id="424488"/>
    <lineage>
        <taxon>Bacteria</taxon>
        <taxon>Pseudomonadati</taxon>
        <taxon>Verrucomicrobiota</taxon>
        <taxon>Opitutia</taxon>
        <taxon>Puniceicoccales</taxon>
        <taxon>Cerasicoccaceae</taxon>
        <taxon>Cerasicoccus</taxon>
    </lineage>
</organism>
<dbReference type="Pfam" id="PF02464">
    <property type="entry name" value="CinA"/>
    <property type="match status" value="1"/>
</dbReference>
<dbReference type="HAMAP" id="MF_00226_B">
    <property type="entry name" value="CinA_B"/>
    <property type="match status" value="1"/>
</dbReference>
<comment type="caution">
    <text evidence="3">The sequence shown here is derived from an EMBL/GenBank/DDBJ whole genome shotgun (WGS) entry which is preliminary data.</text>
</comment>
<evidence type="ECO:0000256" key="1">
    <source>
        <dbReference type="HAMAP-Rule" id="MF_00226"/>
    </source>
</evidence>
<dbReference type="PANTHER" id="PTHR13939">
    <property type="entry name" value="NICOTINAMIDE-NUCLEOTIDE AMIDOHYDROLASE PNCC"/>
    <property type="match status" value="1"/>
</dbReference>
<dbReference type="Gene3D" id="3.90.950.20">
    <property type="entry name" value="CinA-like"/>
    <property type="match status" value="1"/>
</dbReference>
<reference evidence="3" key="2">
    <citation type="submission" date="2020-09" db="EMBL/GenBank/DDBJ databases">
        <authorList>
            <person name="Sun Q."/>
            <person name="Kim S."/>
        </authorList>
    </citation>
    <scope>NUCLEOTIDE SEQUENCE</scope>
    <source>
        <strain evidence="3">KCTC 12870</strain>
    </source>
</reference>
<evidence type="ECO:0000259" key="2">
    <source>
        <dbReference type="SMART" id="SM00852"/>
    </source>
</evidence>
<dbReference type="Pfam" id="PF18146">
    <property type="entry name" value="CinA_KH"/>
    <property type="match status" value="1"/>
</dbReference>
<dbReference type="EMBL" id="BMXG01000005">
    <property type="protein sequence ID" value="GHB96816.1"/>
    <property type="molecule type" value="Genomic_DNA"/>
</dbReference>
<dbReference type="InterPro" id="IPR036653">
    <property type="entry name" value="CinA-like_C"/>
</dbReference>
<feature type="domain" description="MoaB/Mog" evidence="2">
    <location>
        <begin position="8"/>
        <end position="175"/>
    </location>
</feature>
<dbReference type="PANTHER" id="PTHR13939:SF0">
    <property type="entry name" value="NMN AMIDOHYDROLASE-LIKE PROTEIN YFAY"/>
    <property type="match status" value="1"/>
</dbReference>
<dbReference type="InterPro" id="IPR050101">
    <property type="entry name" value="CinA"/>
</dbReference>
<dbReference type="Gene3D" id="3.30.70.2860">
    <property type="match status" value="1"/>
</dbReference>
<dbReference type="CDD" id="cd00885">
    <property type="entry name" value="cinA"/>
    <property type="match status" value="1"/>
</dbReference>
<dbReference type="NCBIfam" id="NF001813">
    <property type="entry name" value="PRK00549.1"/>
    <property type="match status" value="1"/>
</dbReference>
<dbReference type="NCBIfam" id="TIGR00200">
    <property type="entry name" value="cinA_nterm"/>
    <property type="match status" value="1"/>
</dbReference>
<dbReference type="Proteomes" id="UP000642829">
    <property type="component" value="Unassembled WGS sequence"/>
</dbReference>
<dbReference type="InterPro" id="IPR008136">
    <property type="entry name" value="CinA_C"/>
</dbReference>
<dbReference type="SUPFAM" id="SSF53218">
    <property type="entry name" value="Molybdenum cofactor biosynthesis proteins"/>
    <property type="match status" value="1"/>
</dbReference>
<dbReference type="AlphaFoldDB" id="A0A8J3DAW2"/>
<sequence>MASPAKVDLITLGDELLLGIRENSHLKFIGGELARHGLALRRNTSCRDTRDEIIQAFREAWMTADIVITTGGLGPTSDDNTREVIAHCLGLELDFVPEIEETIRARFDRMGRTMSENNLKQCYLPRGAELLPNPYGTAPGIYLQLEGKRLFMLPGPASELRPMFKEQVLTRICADGFCSLDDAYLQIRTMGVGESALETKLLPILNANPDVQVAYCAHQGMVDLRLSLDSMPIDFERLRAVGDECREVLGPDFVCFGHCHLAKAIFNYLRAHERTLSVAESCTGGLLSNAFTDIPGASKVFAGGFVCYSNESKMEMLGVPECILQQHGAVSAECAVAMADGAAERLGTDYALSVTGFAGPCGGTPENPVGTIYIGYHSPLGSWCVRMVRPGERTTVKTLAVNRALDVMRRKLHKYNLGEALACECKAEEAEVAE</sequence>
<dbReference type="SMART" id="SM00852">
    <property type="entry name" value="MoCF_biosynth"/>
    <property type="match status" value="1"/>
</dbReference>
<dbReference type="InterPro" id="IPR041424">
    <property type="entry name" value="CinA_KH"/>
</dbReference>